<keyword evidence="4" id="KW-0479">Metal-binding</keyword>
<gene>
    <name evidence="12" type="ORF">UX85_C0007G0066</name>
</gene>
<keyword evidence="5" id="KW-0460">Magnesium</keyword>
<evidence type="ECO:0000259" key="10">
    <source>
        <dbReference type="Pfam" id="PF02775"/>
    </source>
</evidence>
<evidence type="ECO:0000256" key="3">
    <source>
        <dbReference type="ARBA" id="ARBA00001966"/>
    </source>
</evidence>
<feature type="domain" description="Pyruvate ferredoxin oxidoreductase beta subunit C-terminal" evidence="11">
    <location>
        <begin position="202"/>
        <end position="266"/>
    </location>
</feature>
<organism evidence="12 13">
    <name type="scientific">Candidatus Beckwithbacteria bacterium GW2011_GWB1_47_15</name>
    <dbReference type="NCBI Taxonomy" id="1618371"/>
    <lineage>
        <taxon>Bacteria</taxon>
        <taxon>Candidatus Beckwithiibacteriota</taxon>
    </lineage>
</organism>
<dbReference type="InterPro" id="IPR011766">
    <property type="entry name" value="TPP_enzyme_TPP-bd"/>
</dbReference>
<evidence type="ECO:0000256" key="2">
    <source>
        <dbReference type="ARBA" id="ARBA00001964"/>
    </source>
</evidence>
<accession>A0A0G1RTZ1</accession>
<evidence type="ECO:0000256" key="1">
    <source>
        <dbReference type="ARBA" id="ARBA00001946"/>
    </source>
</evidence>
<dbReference type="GO" id="GO:0051536">
    <property type="term" value="F:iron-sulfur cluster binding"/>
    <property type="evidence" value="ECO:0007669"/>
    <property type="project" value="UniProtKB-KW"/>
</dbReference>
<evidence type="ECO:0000256" key="6">
    <source>
        <dbReference type="ARBA" id="ARBA00023002"/>
    </source>
</evidence>
<dbReference type="EMBL" id="LCNT01000007">
    <property type="protein sequence ID" value="KKU60779.1"/>
    <property type="molecule type" value="Genomic_DNA"/>
</dbReference>
<dbReference type="Pfam" id="PF12367">
    <property type="entry name" value="PFO_beta_C"/>
    <property type="match status" value="1"/>
</dbReference>
<dbReference type="InterPro" id="IPR011896">
    <property type="entry name" value="OFOB"/>
</dbReference>
<evidence type="ECO:0000256" key="7">
    <source>
        <dbReference type="ARBA" id="ARBA00023004"/>
    </source>
</evidence>
<dbReference type="NCBIfam" id="TIGR02177">
    <property type="entry name" value="PorB_KorB"/>
    <property type="match status" value="1"/>
</dbReference>
<proteinExistence type="predicted"/>
<dbReference type="InterPro" id="IPR029061">
    <property type="entry name" value="THDP-binding"/>
</dbReference>
<dbReference type="Pfam" id="PF02775">
    <property type="entry name" value="TPP_enzyme_C"/>
    <property type="match status" value="1"/>
</dbReference>
<keyword evidence="8" id="KW-0411">Iron-sulfur</keyword>
<protein>
    <submittedName>
        <fullName evidence="12">2-oxoacid oxidoreductase, beta subunit</fullName>
    </submittedName>
</protein>
<evidence type="ECO:0000256" key="4">
    <source>
        <dbReference type="ARBA" id="ARBA00022723"/>
    </source>
</evidence>
<keyword evidence="9" id="KW-0786">Thiamine pyrophosphate</keyword>
<evidence type="ECO:0000256" key="5">
    <source>
        <dbReference type="ARBA" id="ARBA00022842"/>
    </source>
</evidence>
<dbReference type="AlphaFoldDB" id="A0A0G1RTZ1"/>
<evidence type="ECO:0000256" key="9">
    <source>
        <dbReference type="ARBA" id="ARBA00023052"/>
    </source>
</evidence>
<reference evidence="12 13" key="1">
    <citation type="journal article" date="2015" name="Nature">
        <title>rRNA introns, odd ribosomes, and small enigmatic genomes across a large radiation of phyla.</title>
        <authorList>
            <person name="Brown C.T."/>
            <person name="Hug L.A."/>
            <person name="Thomas B.C."/>
            <person name="Sharon I."/>
            <person name="Castelle C.J."/>
            <person name="Singh A."/>
            <person name="Wilkins M.J."/>
            <person name="Williams K.H."/>
            <person name="Banfield J.F."/>
        </authorList>
    </citation>
    <scope>NUCLEOTIDE SEQUENCE [LARGE SCALE GENOMIC DNA]</scope>
</reference>
<evidence type="ECO:0000256" key="8">
    <source>
        <dbReference type="ARBA" id="ARBA00023014"/>
    </source>
</evidence>
<dbReference type="GO" id="GO:0045333">
    <property type="term" value="P:cellular respiration"/>
    <property type="evidence" value="ECO:0007669"/>
    <property type="project" value="UniProtKB-ARBA"/>
</dbReference>
<evidence type="ECO:0000313" key="12">
    <source>
        <dbReference type="EMBL" id="KKU60779.1"/>
    </source>
</evidence>
<dbReference type="CDD" id="cd03375">
    <property type="entry name" value="TPP_OGFOR"/>
    <property type="match status" value="1"/>
</dbReference>
<dbReference type="GO" id="GO:0030976">
    <property type="term" value="F:thiamine pyrophosphate binding"/>
    <property type="evidence" value="ECO:0007669"/>
    <property type="project" value="InterPro"/>
</dbReference>
<dbReference type="SUPFAM" id="SSF52518">
    <property type="entry name" value="Thiamin diphosphate-binding fold (THDP-binding)"/>
    <property type="match status" value="1"/>
</dbReference>
<dbReference type="PATRIC" id="fig|1618371.3.peg.982"/>
<keyword evidence="7" id="KW-0408">Iron</keyword>
<dbReference type="Gene3D" id="3.40.50.970">
    <property type="match status" value="1"/>
</dbReference>
<dbReference type="PANTHER" id="PTHR48084">
    <property type="entry name" value="2-OXOGLUTARATE OXIDOREDUCTASE SUBUNIT KORB-RELATED"/>
    <property type="match status" value="1"/>
</dbReference>
<comment type="cofactor">
    <cofactor evidence="2">
        <name>thiamine diphosphate</name>
        <dbReference type="ChEBI" id="CHEBI:58937"/>
    </cofactor>
</comment>
<dbReference type="PANTHER" id="PTHR48084:SF4">
    <property type="entry name" value="2-OXOGLUTARATE OXIDOREDUCTASE SUBUNIT KORB"/>
    <property type="match status" value="1"/>
</dbReference>
<dbReference type="GO" id="GO:0016625">
    <property type="term" value="F:oxidoreductase activity, acting on the aldehyde or oxo group of donors, iron-sulfur protein as acceptor"/>
    <property type="evidence" value="ECO:0007669"/>
    <property type="project" value="UniProtKB-ARBA"/>
</dbReference>
<comment type="caution">
    <text evidence="12">The sequence shown here is derived from an EMBL/GenBank/DDBJ whole genome shotgun (WGS) entry which is preliminary data.</text>
</comment>
<dbReference type="GO" id="GO:0046872">
    <property type="term" value="F:metal ion binding"/>
    <property type="evidence" value="ECO:0007669"/>
    <property type="project" value="UniProtKB-KW"/>
</dbReference>
<comment type="cofactor">
    <cofactor evidence="3">
        <name>[4Fe-4S] cluster</name>
        <dbReference type="ChEBI" id="CHEBI:49883"/>
    </cofactor>
</comment>
<name>A0A0G1RTZ1_9BACT</name>
<evidence type="ECO:0000259" key="11">
    <source>
        <dbReference type="Pfam" id="PF12367"/>
    </source>
</evidence>
<dbReference type="InterPro" id="IPR032686">
    <property type="entry name" value="PFO_beta_C"/>
</dbReference>
<dbReference type="Proteomes" id="UP000033860">
    <property type="component" value="Unassembled WGS sequence"/>
</dbReference>
<sequence length="288" mass="31276">MTTNLHSPKRVTALPPTWCPGCGNFGILGSIKAALDQLTVTPDQAVFVYDVGCSGNMADFVYAYGFHSLHGRALSSAAGIKLANHHLPVISVIGDGGCFGEGVDHFIGLSRGNHDITVLTHDNYLYSLTTGQKSPLTPKGTVTPSTPDGTIDEAFNPLGVAILNQATFVARGFAGDIPHLTKLLIAAISHSGFSLLDILQPCPTYKKDRSYAWYRDHIYYLDQEAGYQTNDRKLALQKTLETDRLPVGIFFEETKPAYHQQVISLKDTPLVSQTIDSINIGPALKEFI</sequence>
<keyword evidence="6" id="KW-0560">Oxidoreductase</keyword>
<evidence type="ECO:0000313" key="13">
    <source>
        <dbReference type="Proteomes" id="UP000033860"/>
    </source>
</evidence>
<feature type="domain" description="Thiamine pyrophosphate enzyme TPP-binding" evidence="10">
    <location>
        <begin position="51"/>
        <end position="198"/>
    </location>
</feature>
<comment type="cofactor">
    <cofactor evidence="1">
        <name>Mg(2+)</name>
        <dbReference type="ChEBI" id="CHEBI:18420"/>
    </cofactor>
</comment>
<dbReference type="InterPro" id="IPR051457">
    <property type="entry name" value="2-oxoacid:Fd_oxidoreductase"/>
</dbReference>